<keyword evidence="1 6" id="KW-0963">Cytoplasm</keyword>
<dbReference type="InterPro" id="IPR016195">
    <property type="entry name" value="Pol/histidinol_Pase-like"/>
</dbReference>
<feature type="region of interest" description="Disordered" evidence="7">
    <location>
        <begin position="232"/>
        <end position="252"/>
    </location>
</feature>
<accession>A0A9E7SUC4</accession>
<dbReference type="GO" id="GO:0030677">
    <property type="term" value="C:ribonuclease P complex"/>
    <property type="evidence" value="ECO:0007669"/>
    <property type="project" value="UniProtKB-UniRule"/>
</dbReference>
<dbReference type="InterPro" id="IPR002738">
    <property type="entry name" value="RNase_P_p30"/>
</dbReference>
<protein>
    <recommendedName>
        <fullName evidence="6">Ribonuclease P protein component 3</fullName>
        <shortName evidence="6">RNase P component 3</shortName>
        <ecNumber evidence="6">3.1.26.5</ecNumber>
    </recommendedName>
    <alternativeName>
        <fullName evidence="6">Rpp30</fullName>
    </alternativeName>
</protein>
<evidence type="ECO:0000256" key="4">
    <source>
        <dbReference type="ARBA" id="ARBA00022759"/>
    </source>
</evidence>
<comment type="catalytic activity">
    <reaction evidence="6">
        <text>Endonucleolytic cleavage of RNA, removing 5'-extranucleotides from tRNA precursor.</text>
        <dbReference type="EC" id="3.1.26.5"/>
    </reaction>
</comment>
<keyword evidence="5 6" id="KW-0378">Hydrolase</keyword>
<dbReference type="Gene3D" id="3.20.20.140">
    <property type="entry name" value="Metal-dependent hydrolases"/>
    <property type="match status" value="1"/>
</dbReference>
<keyword evidence="9" id="KW-1185">Reference proteome</keyword>
<gene>
    <name evidence="6" type="primary">rnp3</name>
    <name evidence="8" type="ORF">NGM29_13055</name>
</gene>
<comment type="subcellular location">
    <subcellularLocation>
        <location evidence="6">Cytoplasm</location>
    </subcellularLocation>
</comment>
<dbReference type="GO" id="GO:0005737">
    <property type="term" value="C:cytoplasm"/>
    <property type="evidence" value="ECO:0007669"/>
    <property type="project" value="UniProtKB-SubCell"/>
</dbReference>
<evidence type="ECO:0000313" key="9">
    <source>
        <dbReference type="Proteomes" id="UP001056855"/>
    </source>
</evidence>
<dbReference type="GO" id="GO:0004526">
    <property type="term" value="F:ribonuclease P activity"/>
    <property type="evidence" value="ECO:0007669"/>
    <property type="project" value="UniProtKB-UniRule"/>
</dbReference>
<dbReference type="Proteomes" id="UP001056855">
    <property type="component" value="Chromosome"/>
</dbReference>
<comment type="similarity">
    <text evidence="6">Belongs to the eukaryotic/archaeal RNase P protein component 3 family.</text>
</comment>
<evidence type="ECO:0000313" key="8">
    <source>
        <dbReference type="EMBL" id="UTF52707.1"/>
    </source>
</evidence>
<dbReference type="EMBL" id="CP100355">
    <property type="protein sequence ID" value="UTF52707.1"/>
    <property type="molecule type" value="Genomic_DNA"/>
</dbReference>
<dbReference type="Pfam" id="PF01876">
    <property type="entry name" value="RNase_P_p30"/>
    <property type="match status" value="1"/>
</dbReference>
<keyword evidence="2 6" id="KW-0819">tRNA processing</keyword>
<keyword evidence="4 6" id="KW-0255">Endonuclease</keyword>
<evidence type="ECO:0000256" key="3">
    <source>
        <dbReference type="ARBA" id="ARBA00022722"/>
    </source>
</evidence>
<name>A0A9E7SUC4_9EURY</name>
<evidence type="ECO:0000256" key="1">
    <source>
        <dbReference type="ARBA" id="ARBA00022490"/>
    </source>
</evidence>
<dbReference type="InterPro" id="IPR023539">
    <property type="entry name" value="RNase_P_comp-3_arc"/>
</dbReference>
<dbReference type="RefSeq" id="WP_254156729.1">
    <property type="nucleotide sequence ID" value="NZ_CP100355.1"/>
</dbReference>
<sequence>MYEAVRVNADADGVETDAEAVSRVVETAASYGFDGVVVRNHDGSRLEFDADELGEEHGIDVVDGIEIRADDPHQASGSVGNYRPQYTVLAIHGGTNALNRFAVETDKVDVLAHPMDGSGDVNHVLAKAAAANGVRLEFSFADVLRTTGGRRVRAIQSLRKLQEIVDYYDAPYVVSGDPEGPLEVRAPRELCALGVELGFDREWIVDGLEAWKTLAARNRRIQSDSFIEPGVERGRYETKRGGSRGSIRREGE</sequence>
<evidence type="ECO:0000256" key="2">
    <source>
        <dbReference type="ARBA" id="ARBA00022694"/>
    </source>
</evidence>
<dbReference type="KEGG" id="sawl:NGM29_13055"/>
<evidence type="ECO:0000256" key="7">
    <source>
        <dbReference type="SAM" id="MobiDB-lite"/>
    </source>
</evidence>
<dbReference type="SUPFAM" id="SSF89550">
    <property type="entry name" value="PHP domain-like"/>
    <property type="match status" value="1"/>
</dbReference>
<dbReference type="EC" id="3.1.26.5" evidence="6"/>
<keyword evidence="3 6" id="KW-0540">Nuclease</keyword>
<organism evidence="8 9">
    <name type="scientific">Natronosalvus rutilus</name>
    <dbReference type="NCBI Taxonomy" id="2953753"/>
    <lineage>
        <taxon>Archaea</taxon>
        <taxon>Methanobacteriati</taxon>
        <taxon>Methanobacteriota</taxon>
        <taxon>Stenosarchaea group</taxon>
        <taxon>Halobacteria</taxon>
        <taxon>Halobacteriales</taxon>
        <taxon>Natrialbaceae</taxon>
        <taxon>Natronosalvus</taxon>
    </lineage>
</organism>
<comment type="subunit">
    <text evidence="6">Consists of a catalytic RNA component and at least 4-5 protein subunits.</text>
</comment>
<proteinExistence type="inferred from homology"/>
<reference evidence="8" key="1">
    <citation type="submission" date="2022-06" db="EMBL/GenBank/DDBJ databases">
        <title>Diverse halophilic archaea isolated from saline environments.</title>
        <authorList>
            <person name="Cui H.-L."/>
        </authorList>
    </citation>
    <scope>NUCLEOTIDE SEQUENCE</scope>
    <source>
        <strain evidence="8">WLHS1</strain>
    </source>
</reference>
<dbReference type="AlphaFoldDB" id="A0A9E7SUC4"/>
<evidence type="ECO:0000256" key="6">
    <source>
        <dbReference type="HAMAP-Rule" id="MF_00756"/>
    </source>
</evidence>
<comment type="function">
    <text evidence="6">Part of ribonuclease P, a protein complex that generates mature tRNA molecules by cleaving their 5'-ends.</text>
</comment>
<dbReference type="GO" id="GO:0001682">
    <property type="term" value="P:tRNA 5'-leader removal"/>
    <property type="evidence" value="ECO:0007669"/>
    <property type="project" value="UniProtKB-UniRule"/>
</dbReference>
<evidence type="ECO:0000256" key="5">
    <source>
        <dbReference type="ARBA" id="ARBA00022801"/>
    </source>
</evidence>
<dbReference type="GeneID" id="73290991"/>
<dbReference type="HAMAP" id="MF_00756">
    <property type="entry name" value="RNase_P_3"/>
    <property type="match status" value="1"/>
</dbReference>